<evidence type="ECO:0000313" key="2">
    <source>
        <dbReference type="Proteomes" id="UP000185678"/>
    </source>
</evidence>
<dbReference type="InterPro" id="IPR023974">
    <property type="entry name" value="HxsD"/>
</dbReference>
<accession>A0A1N7P2W4</accession>
<dbReference type="NCBIfam" id="TIGR03976">
    <property type="entry name" value="chp_LLNDYxLRE"/>
    <property type="match status" value="1"/>
</dbReference>
<dbReference type="EMBL" id="FTOA01000006">
    <property type="protein sequence ID" value="SIT04914.1"/>
    <property type="molecule type" value="Genomic_DNA"/>
</dbReference>
<dbReference type="STRING" id="80876.SAMN05421779_10621"/>
<name>A0A1N7P2W4_9PROT</name>
<sequence>MSHMVRIHRITAAGKGAEMAEGNGLSVTLDAQVYDLWAVHQAAYRLSDRLAIQVAIEGSTIQCTLYPVTEGTNSDSLLVARADFLREVTDQMLRARIREVTEPVRNLILAYTFSRSGLQK</sequence>
<keyword evidence="2" id="KW-1185">Reference proteome</keyword>
<dbReference type="AlphaFoldDB" id="A0A1N7P2W4"/>
<gene>
    <name evidence="1" type="ORF">SAMN05421779_10621</name>
</gene>
<protein>
    <submittedName>
        <fullName evidence="1">His-Xaa-Ser system protein HxsD</fullName>
    </submittedName>
</protein>
<organism evidence="1 2">
    <name type="scientific">Insolitispirillum peregrinum</name>
    <dbReference type="NCBI Taxonomy" id="80876"/>
    <lineage>
        <taxon>Bacteria</taxon>
        <taxon>Pseudomonadati</taxon>
        <taxon>Pseudomonadota</taxon>
        <taxon>Alphaproteobacteria</taxon>
        <taxon>Rhodospirillales</taxon>
        <taxon>Novispirillaceae</taxon>
        <taxon>Insolitispirillum</taxon>
    </lineage>
</organism>
<evidence type="ECO:0000313" key="1">
    <source>
        <dbReference type="EMBL" id="SIT04914.1"/>
    </source>
</evidence>
<dbReference type="Proteomes" id="UP000185678">
    <property type="component" value="Unassembled WGS sequence"/>
</dbReference>
<reference evidence="1 2" key="1">
    <citation type="submission" date="2017-01" db="EMBL/GenBank/DDBJ databases">
        <authorList>
            <person name="Mah S.A."/>
            <person name="Swanson W.J."/>
            <person name="Moy G.W."/>
            <person name="Vacquier V.D."/>
        </authorList>
    </citation>
    <scope>NUCLEOTIDE SEQUENCE [LARGE SCALE GENOMIC DNA]</scope>
    <source>
        <strain evidence="1 2">DSM 11589</strain>
    </source>
</reference>
<proteinExistence type="predicted"/>
<dbReference type="RefSeq" id="WP_175617099.1">
    <property type="nucleotide sequence ID" value="NZ_FTOA01000006.1"/>
</dbReference>